<dbReference type="AlphaFoldDB" id="A0A367Y2B1"/>
<feature type="domain" description="4'-phosphopantetheinyl transferase" evidence="3">
    <location>
        <begin position="122"/>
        <end position="197"/>
    </location>
</feature>
<proteinExistence type="predicted"/>
<dbReference type="InterPro" id="IPR037143">
    <property type="entry name" value="4-PPantetheinyl_Trfase_dom_sf"/>
</dbReference>
<dbReference type="InterPro" id="IPR008278">
    <property type="entry name" value="4-PPantetheinyl_Trfase_dom"/>
</dbReference>
<evidence type="ECO:0000259" key="3">
    <source>
        <dbReference type="Pfam" id="PF01648"/>
    </source>
</evidence>
<dbReference type="EMBL" id="QLNQ01000027">
    <property type="protein sequence ID" value="RCK59181.1"/>
    <property type="molecule type" value="Genomic_DNA"/>
</dbReference>
<comment type="caution">
    <text evidence="4">The sequence shown here is derived from an EMBL/GenBank/DDBJ whole genome shotgun (WGS) entry which is preliminary data.</text>
</comment>
<organism evidence="4 5">
    <name type="scientific">Candida viswanathii</name>
    <dbReference type="NCBI Taxonomy" id="5486"/>
    <lineage>
        <taxon>Eukaryota</taxon>
        <taxon>Fungi</taxon>
        <taxon>Dikarya</taxon>
        <taxon>Ascomycota</taxon>
        <taxon>Saccharomycotina</taxon>
        <taxon>Pichiomycetes</taxon>
        <taxon>Debaryomycetaceae</taxon>
        <taxon>Candida/Lodderomyces clade</taxon>
        <taxon>Candida</taxon>
    </lineage>
</organism>
<dbReference type="STRING" id="5486.A0A367Y2B1"/>
<dbReference type="GO" id="GO:0005829">
    <property type="term" value="C:cytosol"/>
    <property type="evidence" value="ECO:0007669"/>
    <property type="project" value="TreeGrafter"/>
</dbReference>
<dbReference type="PANTHER" id="PTHR12215:SF10">
    <property type="entry name" value="L-AMINOADIPATE-SEMIALDEHYDE DEHYDROGENASE-PHOSPHOPANTETHEINYL TRANSFERASE"/>
    <property type="match status" value="1"/>
</dbReference>
<dbReference type="OrthoDB" id="26719at2759"/>
<evidence type="ECO:0000313" key="5">
    <source>
        <dbReference type="Proteomes" id="UP000253472"/>
    </source>
</evidence>
<keyword evidence="2 4" id="KW-0808">Transferase</keyword>
<sequence length="289" mass="33650">MAISEYAYDKSNIIVFTTRLSPSLLEFWSDDFNFECSLRLLDDLKQQQKIAYIKFHHQRHKALLTALFTRYAINLVLGVSNPFAPVSFAYNDYGKPSLPDFQFNSSSSNDIVCMVVEFSTHPIGVDLSHSKQKISNVNFLKEFRPIFDESEAPQVDTYFKFNHFWTLKEAFTKLLGSGLNIELADFCFEVGKGFNVETYKYVEEPSKSDCYDYTLSWFQDIEVNVEKLKEKKNQFLESLEKEEFHCYSSILENGNGDDLPVIITIINQNKEKTIRPIEVQLERILHEYI</sequence>
<reference evidence="4 5" key="1">
    <citation type="submission" date="2018-06" db="EMBL/GenBank/DDBJ databases">
        <title>Whole genome sequencing of Candida tropicalis (genome annotated by CSBL at Korea University).</title>
        <authorList>
            <person name="Ahn J."/>
        </authorList>
    </citation>
    <scope>NUCLEOTIDE SEQUENCE [LARGE SCALE GENOMIC DNA]</scope>
    <source>
        <strain evidence="4 5">ATCC 20962</strain>
    </source>
</reference>
<dbReference type="Pfam" id="PF01648">
    <property type="entry name" value="ACPS"/>
    <property type="match status" value="1"/>
</dbReference>
<evidence type="ECO:0000313" key="4">
    <source>
        <dbReference type="EMBL" id="RCK59181.1"/>
    </source>
</evidence>
<accession>A0A367Y2B1</accession>
<evidence type="ECO:0000256" key="1">
    <source>
        <dbReference type="ARBA" id="ARBA00013172"/>
    </source>
</evidence>
<dbReference type="PANTHER" id="PTHR12215">
    <property type="entry name" value="PHOSPHOPANTETHEINE TRANSFERASE"/>
    <property type="match status" value="1"/>
</dbReference>
<dbReference type="Gene3D" id="3.90.470.20">
    <property type="entry name" value="4'-phosphopantetheinyl transferase domain"/>
    <property type="match status" value="1"/>
</dbReference>
<keyword evidence="5" id="KW-1185">Reference proteome</keyword>
<protein>
    <recommendedName>
        <fullName evidence="1">holo-[acyl-carrier-protein] synthase</fullName>
        <ecNumber evidence="1">2.7.8.7</ecNumber>
    </recommendedName>
</protein>
<dbReference type="InterPro" id="IPR050559">
    <property type="entry name" value="P-Pant_transferase_sf"/>
</dbReference>
<dbReference type="SUPFAM" id="SSF56214">
    <property type="entry name" value="4'-phosphopantetheinyl transferase"/>
    <property type="match status" value="2"/>
</dbReference>
<gene>
    <name evidence="4" type="primary">lpa-14</name>
    <name evidence="4" type="ORF">Cantr_07659</name>
</gene>
<evidence type="ECO:0000256" key="2">
    <source>
        <dbReference type="ARBA" id="ARBA00022679"/>
    </source>
</evidence>
<name>A0A367Y2B1_9ASCO</name>
<dbReference type="GO" id="GO:0019878">
    <property type="term" value="P:lysine biosynthetic process via aminoadipic acid"/>
    <property type="evidence" value="ECO:0007669"/>
    <property type="project" value="TreeGrafter"/>
</dbReference>
<dbReference type="GO" id="GO:0008897">
    <property type="term" value="F:holo-[acyl-carrier-protein] synthase activity"/>
    <property type="evidence" value="ECO:0007669"/>
    <property type="project" value="UniProtKB-EC"/>
</dbReference>
<dbReference type="GO" id="GO:0000287">
    <property type="term" value="F:magnesium ion binding"/>
    <property type="evidence" value="ECO:0007669"/>
    <property type="project" value="InterPro"/>
</dbReference>
<dbReference type="EC" id="2.7.8.7" evidence="1"/>
<dbReference type="Proteomes" id="UP000253472">
    <property type="component" value="Unassembled WGS sequence"/>
</dbReference>